<dbReference type="GO" id="GO:0005524">
    <property type="term" value="F:ATP binding"/>
    <property type="evidence" value="ECO:0007669"/>
    <property type="project" value="UniProtKB-KW"/>
</dbReference>
<evidence type="ECO:0000259" key="13">
    <source>
        <dbReference type="PROSITE" id="PS51192"/>
    </source>
</evidence>
<keyword evidence="7 10" id="KW-0067">ATP-binding</keyword>
<feature type="domain" description="B30.2/SPRY" evidence="12">
    <location>
        <begin position="81"/>
        <end position="264"/>
    </location>
</feature>
<dbReference type="InterPro" id="IPR014014">
    <property type="entry name" value="RNA_helicase_DEAD_Q_motif"/>
</dbReference>
<dbReference type="PANTHER" id="PTHR47959:SF13">
    <property type="entry name" value="ATP-DEPENDENT RNA HELICASE RHLE"/>
    <property type="match status" value="1"/>
</dbReference>
<feature type="region of interest" description="Disordered" evidence="11">
    <location>
        <begin position="733"/>
        <end position="755"/>
    </location>
</feature>
<dbReference type="InterPro" id="IPR013320">
    <property type="entry name" value="ConA-like_dom_sf"/>
</dbReference>
<dbReference type="PROSITE" id="PS51194">
    <property type="entry name" value="HELICASE_CTER"/>
    <property type="match status" value="1"/>
</dbReference>
<keyword evidence="4 10" id="KW-0378">Hydrolase</keyword>
<dbReference type="InterPro" id="IPR014001">
    <property type="entry name" value="Helicase_ATP-bd"/>
</dbReference>
<dbReference type="PROSITE" id="PS50188">
    <property type="entry name" value="B302_SPRY"/>
    <property type="match status" value="1"/>
</dbReference>
<dbReference type="SUPFAM" id="SSF49899">
    <property type="entry name" value="Concanavalin A-like lectins/glucanases"/>
    <property type="match status" value="1"/>
</dbReference>
<dbReference type="PROSITE" id="PS51195">
    <property type="entry name" value="Q_MOTIF"/>
    <property type="match status" value="1"/>
</dbReference>
<accession>A0AAX4PL95</accession>
<dbReference type="PANTHER" id="PTHR47959">
    <property type="entry name" value="ATP-DEPENDENT RNA HELICASE RHLE-RELATED"/>
    <property type="match status" value="1"/>
</dbReference>
<evidence type="ECO:0000256" key="7">
    <source>
        <dbReference type="ARBA" id="ARBA00022840"/>
    </source>
</evidence>
<dbReference type="InterPro" id="IPR050079">
    <property type="entry name" value="DEAD_box_RNA_helicase"/>
</dbReference>
<dbReference type="InterPro" id="IPR001650">
    <property type="entry name" value="Helicase_C-like"/>
</dbReference>
<feature type="domain" description="Helicase ATP-binding" evidence="13">
    <location>
        <begin position="316"/>
        <end position="457"/>
    </location>
</feature>
<feature type="compositionally biased region" description="Basic and acidic residues" evidence="11">
    <location>
        <begin position="740"/>
        <end position="755"/>
    </location>
</feature>
<dbReference type="InterPro" id="IPR003877">
    <property type="entry name" value="SPRY_dom"/>
</dbReference>
<dbReference type="GO" id="GO:0003724">
    <property type="term" value="F:RNA helicase activity"/>
    <property type="evidence" value="ECO:0007669"/>
    <property type="project" value="InterPro"/>
</dbReference>
<dbReference type="InterPro" id="IPR011545">
    <property type="entry name" value="DEAD/DEAH_box_helicase_dom"/>
</dbReference>
<dbReference type="GO" id="GO:0003676">
    <property type="term" value="F:nucleic acid binding"/>
    <property type="evidence" value="ECO:0007669"/>
    <property type="project" value="InterPro"/>
</dbReference>
<dbReference type="PROSITE" id="PS00039">
    <property type="entry name" value="DEAD_ATP_HELICASE"/>
    <property type="match status" value="1"/>
</dbReference>
<dbReference type="Gene3D" id="3.40.50.300">
    <property type="entry name" value="P-loop containing nucleotide triphosphate hydrolases"/>
    <property type="match status" value="3"/>
</dbReference>
<feature type="short sequence motif" description="Q motif" evidence="9">
    <location>
        <begin position="3"/>
        <end position="31"/>
    </location>
</feature>
<evidence type="ECO:0000256" key="8">
    <source>
        <dbReference type="ARBA" id="ARBA00032348"/>
    </source>
</evidence>
<dbReference type="InterPro" id="IPR027417">
    <property type="entry name" value="P-loop_NTPase"/>
</dbReference>
<dbReference type="InterPro" id="IPR001870">
    <property type="entry name" value="B30.2/SPRY"/>
</dbReference>
<gene>
    <name evidence="16" type="ORF">HKI87_18g87260</name>
</gene>
<sequence length="784" mass="85920">MAAFAQQLGLGPQLTAGLLEQGWLIPTPVQQECVPLVLGGGDVLAAAETGSGKTAAFALPIVQSVHETLMRSRDREQSKREKEPDRKKLKESTSTAGRQACLLSEEDRDAMLAVSKDGLICQSRGERAWSGGRATLGVHSGRHYYEVTVRDEGLCRVGWACTQGAQLELGTCQLGFGYGGTAKKSNNRRFEDYGAKYGKGDVVGCGIDFGDKGKGAKIWFSLNGRSLGTAFDLPKKLVGGAGAFYPALCMKNAELECNFGGGAASAKPLRHLPKDHSPIAMAPRSQAAFSSDADPGGVGGKLGGFSLVHGARTALALILEPTRDLAEQTGRVVSDLCRSLGNDPAVRCVTLVGGTSPKDQIKALQKGYDVVVGTPARVLDFVESGKLKVNQMMFYVLDEADRLVDDKQGRDQVLKLFRKFPKSGTGEDRLQCLMFSATLHSDQIKEMAAQICQNPVWVDLKGKESVPETVHHVQYQVDPNEDRSWLQNMPKVETDLVHSCDPKAFELSAQSKGKDAMSEAVKRLKPRVLQRVIDAYEMDQCLIFCRTNFDCDRLENFLNGLGGGSATKSFRGKVEKGLENPYSCVVLAGARSMQERRQALAAFKDGDVRFLICTDVAARGIDIKELPYVINMCLPDLPQLEDYIHRVGRVGRADTMGLAISIVSKVPERVWYCTKKGYRPWQEPSKKNTKLISEGGHTKWFDERAIMAQVERRLKQPVLHLQDDMALPEEIKRSGATYGESDKDGSGGASKEVRDRVEKLRPTVEILAELEVKAQKTFLRNLEF</sequence>
<evidence type="ECO:0000313" key="16">
    <source>
        <dbReference type="EMBL" id="WZN67154.1"/>
    </source>
</evidence>
<dbReference type="SMART" id="SM00490">
    <property type="entry name" value="HELICc"/>
    <property type="match status" value="1"/>
</dbReference>
<evidence type="ECO:0000256" key="3">
    <source>
        <dbReference type="ARBA" id="ARBA00022741"/>
    </source>
</evidence>
<keyword evidence="6" id="KW-0269">Exonuclease</keyword>
<dbReference type="CDD" id="cd12873">
    <property type="entry name" value="SPRY_DDX1"/>
    <property type="match status" value="1"/>
</dbReference>
<dbReference type="GO" id="GO:0005829">
    <property type="term" value="C:cytosol"/>
    <property type="evidence" value="ECO:0007669"/>
    <property type="project" value="TreeGrafter"/>
</dbReference>
<keyword evidence="3 10" id="KW-0547">Nucleotide-binding</keyword>
<keyword evidence="2" id="KW-0540">Nuclease</keyword>
<feature type="domain" description="Helicase C-terminal" evidence="14">
    <location>
        <begin position="528"/>
        <end position="718"/>
    </location>
</feature>
<organism evidence="16 17">
    <name type="scientific">Chloropicon roscoffensis</name>
    <dbReference type="NCBI Taxonomy" id="1461544"/>
    <lineage>
        <taxon>Eukaryota</taxon>
        <taxon>Viridiplantae</taxon>
        <taxon>Chlorophyta</taxon>
        <taxon>Chloropicophyceae</taxon>
        <taxon>Chloropicales</taxon>
        <taxon>Chloropicaceae</taxon>
        <taxon>Chloropicon</taxon>
    </lineage>
</organism>
<evidence type="ECO:0000256" key="9">
    <source>
        <dbReference type="PROSITE-ProRule" id="PRU00552"/>
    </source>
</evidence>
<feature type="region of interest" description="Disordered" evidence="11">
    <location>
        <begin position="69"/>
        <end position="94"/>
    </location>
</feature>
<feature type="domain" description="DEAD-box RNA helicase Q" evidence="15">
    <location>
        <begin position="3"/>
        <end position="31"/>
    </location>
</feature>
<evidence type="ECO:0000259" key="12">
    <source>
        <dbReference type="PROSITE" id="PS50188"/>
    </source>
</evidence>
<protein>
    <recommendedName>
        <fullName evidence="8">DEAD box protein 1</fullName>
    </recommendedName>
</protein>
<evidence type="ECO:0000259" key="15">
    <source>
        <dbReference type="PROSITE" id="PS51195"/>
    </source>
</evidence>
<evidence type="ECO:0000256" key="1">
    <source>
        <dbReference type="ARBA" id="ARBA00008765"/>
    </source>
</evidence>
<evidence type="ECO:0000256" key="4">
    <source>
        <dbReference type="ARBA" id="ARBA00022801"/>
    </source>
</evidence>
<dbReference type="SMART" id="SM00487">
    <property type="entry name" value="DEXDc"/>
    <property type="match status" value="1"/>
</dbReference>
<dbReference type="SMART" id="SM00449">
    <property type="entry name" value="SPRY"/>
    <property type="match status" value="1"/>
</dbReference>
<dbReference type="AlphaFoldDB" id="A0AAX4PL95"/>
<dbReference type="Pfam" id="PF00270">
    <property type="entry name" value="DEAD"/>
    <property type="match status" value="2"/>
</dbReference>
<dbReference type="PROSITE" id="PS51192">
    <property type="entry name" value="HELICASE_ATP_BIND_1"/>
    <property type="match status" value="1"/>
</dbReference>
<evidence type="ECO:0000256" key="11">
    <source>
        <dbReference type="SAM" id="MobiDB-lite"/>
    </source>
</evidence>
<dbReference type="Gene3D" id="2.60.120.920">
    <property type="match status" value="1"/>
</dbReference>
<dbReference type="EMBL" id="CP151518">
    <property type="protein sequence ID" value="WZN67154.1"/>
    <property type="molecule type" value="Genomic_DNA"/>
</dbReference>
<evidence type="ECO:0000256" key="5">
    <source>
        <dbReference type="ARBA" id="ARBA00022806"/>
    </source>
</evidence>
<dbReference type="Pfam" id="PF00622">
    <property type="entry name" value="SPRY"/>
    <property type="match status" value="1"/>
</dbReference>
<dbReference type="Pfam" id="PF00271">
    <property type="entry name" value="Helicase_C"/>
    <property type="match status" value="1"/>
</dbReference>
<name>A0AAX4PL95_9CHLO</name>
<keyword evidence="5 10" id="KW-0347">Helicase</keyword>
<dbReference type="InterPro" id="IPR043136">
    <property type="entry name" value="B30.2/SPRY_sf"/>
</dbReference>
<evidence type="ECO:0000256" key="6">
    <source>
        <dbReference type="ARBA" id="ARBA00022839"/>
    </source>
</evidence>
<evidence type="ECO:0000313" key="17">
    <source>
        <dbReference type="Proteomes" id="UP001472866"/>
    </source>
</evidence>
<evidence type="ECO:0000256" key="10">
    <source>
        <dbReference type="RuleBase" id="RU000492"/>
    </source>
</evidence>
<keyword evidence="17" id="KW-1185">Reference proteome</keyword>
<dbReference type="GO" id="GO:0004527">
    <property type="term" value="F:exonuclease activity"/>
    <property type="evidence" value="ECO:0007669"/>
    <property type="project" value="UniProtKB-KW"/>
</dbReference>
<evidence type="ECO:0000259" key="14">
    <source>
        <dbReference type="PROSITE" id="PS51194"/>
    </source>
</evidence>
<proteinExistence type="inferred from homology"/>
<feature type="compositionally biased region" description="Basic and acidic residues" evidence="11">
    <location>
        <begin position="69"/>
        <end position="91"/>
    </location>
</feature>
<evidence type="ECO:0000256" key="2">
    <source>
        <dbReference type="ARBA" id="ARBA00022722"/>
    </source>
</evidence>
<comment type="similarity">
    <text evidence="1">Belongs to the DEAD box helicase family. DDX1 subfamily.</text>
</comment>
<dbReference type="InterPro" id="IPR000629">
    <property type="entry name" value="RNA-helicase_DEAD-box_CS"/>
</dbReference>
<reference evidence="16 17" key="1">
    <citation type="submission" date="2024-03" db="EMBL/GenBank/DDBJ databases">
        <title>Complete genome sequence of the green alga Chloropicon roscoffensis RCC1871.</title>
        <authorList>
            <person name="Lemieux C."/>
            <person name="Pombert J.-F."/>
            <person name="Otis C."/>
            <person name="Turmel M."/>
        </authorList>
    </citation>
    <scope>NUCLEOTIDE SEQUENCE [LARGE SCALE GENOMIC DNA]</scope>
    <source>
        <strain evidence="16 17">RCC1871</strain>
    </source>
</reference>
<dbReference type="CDD" id="cd18787">
    <property type="entry name" value="SF2_C_DEAD"/>
    <property type="match status" value="1"/>
</dbReference>
<dbReference type="Proteomes" id="UP001472866">
    <property type="component" value="Chromosome 18"/>
</dbReference>
<dbReference type="SUPFAM" id="SSF52540">
    <property type="entry name" value="P-loop containing nucleoside triphosphate hydrolases"/>
    <property type="match status" value="2"/>
</dbReference>